<dbReference type="InterPro" id="IPR013595">
    <property type="entry name" value="Pept_S33_TAP-like_C"/>
</dbReference>
<keyword evidence="6" id="KW-1185">Reference proteome</keyword>
<dbReference type="Pfam" id="PF08386">
    <property type="entry name" value="Abhydrolase_4"/>
    <property type="match status" value="1"/>
</dbReference>
<dbReference type="InterPro" id="IPR029058">
    <property type="entry name" value="AB_hydrolase_fold"/>
</dbReference>
<evidence type="ECO:0000313" key="6">
    <source>
        <dbReference type="Proteomes" id="UP000305948"/>
    </source>
</evidence>
<evidence type="ECO:0008006" key="7">
    <source>
        <dbReference type="Google" id="ProtNLM"/>
    </source>
</evidence>
<proteinExistence type="inferred from homology"/>
<protein>
    <recommendedName>
        <fullName evidence="7">Alpha/beta-hydrolase</fullName>
    </recommendedName>
</protein>
<dbReference type="EMBL" id="ML213518">
    <property type="protein sequence ID" value="TFK48608.1"/>
    <property type="molecule type" value="Genomic_DNA"/>
</dbReference>
<evidence type="ECO:0000256" key="2">
    <source>
        <dbReference type="ARBA" id="ARBA00022801"/>
    </source>
</evidence>
<dbReference type="SUPFAM" id="SSF53474">
    <property type="entry name" value="alpha/beta-Hydrolases"/>
    <property type="match status" value="1"/>
</dbReference>
<dbReference type="Gene3D" id="3.40.50.1820">
    <property type="entry name" value="alpha/beta hydrolase"/>
    <property type="match status" value="1"/>
</dbReference>
<accession>A0A5C3MXY1</accession>
<dbReference type="PANTHER" id="PTHR43248:SF25">
    <property type="entry name" value="AB HYDROLASE-1 DOMAIN-CONTAINING PROTEIN-RELATED"/>
    <property type="match status" value="1"/>
</dbReference>
<organism evidence="5 6">
    <name type="scientific">Heliocybe sulcata</name>
    <dbReference type="NCBI Taxonomy" id="5364"/>
    <lineage>
        <taxon>Eukaryota</taxon>
        <taxon>Fungi</taxon>
        <taxon>Dikarya</taxon>
        <taxon>Basidiomycota</taxon>
        <taxon>Agaricomycotina</taxon>
        <taxon>Agaricomycetes</taxon>
        <taxon>Gloeophyllales</taxon>
        <taxon>Gloeophyllaceae</taxon>
        <taxon>Heliocybe</taxon>
    </lineage>
</organism>
<dbReference type="GO" id="GO:0016787">
    <property type="term" value="F:hydrolase activity"/>
    <property type="evidence" value="ECO:0007669"/>
    <property type="project" value="UniProtKB-KW"/>
</dbReference>
<dbReference type="AlphaFoldDB" id="A0A5C3MXY1"/>
<dbReference type="PANTHER" id="PTHR43248">
    <property type="entry name" value="2-SUCCINYL-6-HYDROXY-2,4-CYCLOHEXADIENE-1-CARBOXYLATE SYNTHASE"/>
    <property type="match status" value="1"/>
</dbReference>
<dbReference type="Proteomes" id="UP000305948">
    <property type="component" value="Unassembled WGS sequence"/>
</dbReference>
<dbReference type="InterPro" id="IPR000073">
    <property type="entry name" value="AB_hydrolase_1"/>
</dbReference>
<dbReference type="OrthoDB" id="425534at2759"/>
<name>A0A5C3MXY1_9AGAM</name>
<evidence type="ECO:0000259" key="3">
    <source>
        <dbReference type="Pfam" id="PF00561"/>
    </source>
</evidence>
<sequence length="523" mass="56692">MFVWPSSDLPLLSMTPPFQCANISVPLDYNNASDTRTATIFVNRIQGENSTHRLGSIFINPGGPGVSGSAFNFVLGQNLSAVLKGQYDIIGFDPRGVQQSEPYVSCFDSLLEEEMFVRNTSNFRLNLPSNITSDVAEDLKNQLINVTSETATLSARCFERLGDTVKLLGTEAVVYDIDTLSKLIDGDDIPINYWGWSYGTVIGQYMLAILPPERLGRIIIDGIVDVVGFATTCASSGSACAISNLTAPGILSMIDNTLDSLYRSPAFVTDLGADYGQVLINAGNLRYAIFEAMYDILSWPLLGEALSEAFSGNFTLIAQVTATALNSADASGYATSVIYCNDAKPYDQSHPPLTIDQLTQNVVQAVTQNSPVLGEMLYQLGLCQFWENVMPSKSRYNGTFDLAPGALRDPILVLSQTFDPVAALASAVRTQERLGDNARLVHQVRGLGHCTISQVSFCTLPIVQSYMLYGELPDSNYTACDVDQLPFMPFDESAAANRTEGLDLESREAWVALSASWGTLAAP</sequence>
<dbReference type="STRING" id="5364.A0A5C3MXY1"/>
<comment type="similarity">
    <text evidence="1">Belongs to the peptidase S33 family.</text>
</comment>
<feature type="domain" description="AB hydrolase-1" evidence="3">
    <location>
        <begin position="57"/>
        <end position="223"/>
    </location>
</feature>
<keyword evidence="2" id="KW-0378">Hydrolase</keyword>
<reference evidence="5 6" key="1">
    <citation type="journal article" date="2019" name="Nat. Ecol. Evol.">
        <title>Megaphylogeny resolves global patterns of mushroom evolution.</title>
        <authorList>
            <person name="Varga T."/>
            <person name="Krizsan K."/>
            <person name="Foldi C."/>
            <person name="Dima B."/>
            <person name="Sanchez-Garcia M."/>
            <person name="Sanchez-Ramirez S."/>
            <person name="Szollosi G.J."/>
            <person name="Szarkandi J.G."/>
            <person name="Papp V."/>
            <person name="Albert L."/>
            <person name="Andreopoulos W."/>
            <person name="Angelini C."/>
            <person name="Antonin V."/>
            <person name="Barry K.W."/>
            <person name="Bougher N.L."/>
            <person name="Buchanan P."/>
            <person name="Buyck B."/>
            <person name="Bense V."/>
            <person name="Catcheside P."/>
            <person name="Chovatia M."/>
            <person name="Cooper J."/>
            <person name="Damon W."/>
            <person name="Desjardin D."/>
            <person name="Finy P."/>
            <person name="Geml J."/>
            <person name="Haridas S."/>
            <person name="Hughes K."/>
            <person name="Justo A."/>
            <person name="Karasinski D."/>
            <person name="Kautmanova I."/>
            <person name="Kiss B."/>
            <person name="Kocsube S."/>
            <person name="Kotiranta H."/>
            <person name="LaButti K.M."/>
            <person name="Lechner B.E."/>
            <person name="Liimatainen K."/>
            <person name="Lipzen A."/>
            <person name="Lukacs Z."/>
            <person name="Mihaltcheva S."/>
            <person name="Morgado L.N."/>
            <person name="Niskanen T."/>
            <person name="Noordeloos M.E."/>
            <person name="Ohm R.A."/>
            <person name="Ortiz-Santana B."/>
            <person name="Ovrebo C."/>
            <person name="Racz N."/>
            <person name="Riley R."/>
            <person name="Savchenko A."/>
            <person name="Shiryaev A."/>
            <person name="Soop K."/>
            <person name="Spirin V."/>
            <person name="Szebenyi C."/>
            <person name="Tomsovsky M."/>
            <person name="Tulloss R.E."/>
            <person name="Uehling J."/>
            <person name="Grigoriev I.V."/>
            <person name="Vagvolgyi C."/>
            <person name="Papp T."/>
            <person name="Martin F.M."/>
            <person name="Miettinen O."/>
            <person name="Hibbett D.S."/>
            <person name="Nagy L.G."/>
        </authorList>
    </citation>
    <scope>NUCLEOTIDE SEQUENCE [LARGE SCALE GENOMIC DNA]</scope>
    <source>
        <strain evidence="5 6">OMC1185</strain>
    </source>
</reference>
<feature type="domain" description="Peptidase S33 tripeptidyl aminopeptidase-like C-terminal" evidence="4">
    <location>
        <begin position="374"/>
        <end position="476"/>
    </location>
</feature>
<gene>
    <name evidence="5" type="ORF">OE88DRAFT_481665</name>
</gene>
<dbReference type="Pfam" id="PF00561">
    <property type="entry name" value="Abhydrolase_1"/>
    <property type="match status" value="1"/>
</dbReference>
<dbReference type="InterPro" id="IPR051601">
    <property type="entry name" value="Serine_prot/Carboxylest_S33"/>
</dbReference>
<evidence type="ECO:0000313" key="5">
    <source>
        <dbReference type="EMBL" id="TFK48608.1"/>
    </source>
</evidence>
<evidence type="ECO:0000256" key="1">
    <source>
        <dbReference type="ARBA" id="ARBA00010088"/>
    </source>
</evidence>
<evidence type="ECO:0000259" key="4">
    <source>
        <dbReference type="Pfam" id="PF08386"/>
    </source>
</evidence>